<accession>D9SJH0</accession>
<proteinExistence type="predicted"/>
<sequence>MFSARIIGNQLGNLVKIILVLYVQFVYAGAADYVYTTAIEQGERELGLKLGSAAPVDGSGQQVAGIGLGYGVTDHWFTELYLKQEHNGGARATLAEWENKWLLTETGQYLLDLGMLAELEVPLSGAAPWELRVGPLLQTEIGKFQLNGNLLFVRAFGMKDESGVPFSTNLASQWQIKYRWKPSLEFGMQGLGEFGKWDSWSQPAAQSHRMGPALFGKISLGHRQAIKYNAAWLVGVSAAAPAHTLRTQLEYEF</sequence>
<protein>
    <submittedName>
        <fullName evidence="1">Uncharacterized protein</fullName>
    </submittedName>
</protein>
<reference evidence="1 2" key="1">
    <citation type="submission" date="2010-08" db="EMBL/GenBank/DDBJ databases">
        <title>Complete sequence of Gallionella capsiferriformans ES-2.</title>
        <authorList>
            <consortium name="US DOE Joint Genome Institute"/>
            <person name="Lucas S."/>
            <person name="Copeland A."/>
            <person name="Lapidus A."/>
            <person name="Cheng J.-F."/>
            <person name="Bruce D."/>
            <person name="Goodwin L."/>
            <person name="Pitluck S."/>
            <person name="Chertkov O."/>
            <person name="Davenport K.W."/>
            <person name="Detter J.C."/>
            <person name="Han C."/>
            <person name="Tapia R."/>
            <person name="Land M."/>
            <person name="Hauser L."/>
            <person name="Chang Y.-J."/>
            <person name="Jeffries C."/>
            <person name="Kyrpides N."/>
            <person name="Ivanova N."/>
            <person name="Mikhailova N."/>
            <person name="Shelobolina E.S."/>
            <person name="Picardal F."/>
            <person name="Roden E."/>
            <person name="Emerson D."/>
            <person name="Woyke T."/>
        </authorList>
    </citation>
    <scope>NUCLEOTIDE SEQUENCE [LARGE SCALE GENOMIC DNA]</scope>
    <source>
        <strain evidence="1 2">ES-2</strain>
    </source>
</reference>
<dbReference type="STRING" id="395494.Galf_2356"/>
<dbReference type="EMBL" id="CP002159">
    <property type="protein sequence ID" value="ADL56358.1"/>
    <property type="molecule type" value="Genomic_DNA"/>
</dbReference>
<dbReference type="HOGENOM" id="CLU_099339_0_0_4"/>
<dbReference type="RefSeq" id="WP_013294281.1">
    <property type="nucleotide sequence ID" value="NC_014394.1"/>
</dbReference>
<keyword evidence="2" id="KW-1185">Reference proteome</keyword>
<gene>
    <name evidence="1" type="ordered locus">Galf_2356</name>
</gene>
<dbReference type="KEGG" id="gca:Galf_2356"/>
<evidence type="ECO:0000313" key="1">
    <source>
        <dbReference type="EMBL" id="ADL56358.1"/>
    </source>
</evidence>
<dbReference type="eggNOG" id="ENOG502ZA0D">
    <property type="taxonomic scope" value="Bacteria"/>
</dbReference>
<evidence type="ECO:0000313" key="2">
    <source>
        <dbReference type="Proteomes" id="UP000001235"/>
    </source>
</evidence>
<dbReference type="Proteomes" id="UP000001235">
    <property type="component" value="Chromosome"/>
</dbReference>
<dbReference type="AlphaFoldDB" id="D9SJH0"/>
<name>D9SJH0_GALCS</name>
<organism evidence="1 2">
    <name type="scientific">Gallionella capsiferriformans (strain ES-2)</name>
    <name type="common">Gallionella ferruginea capsiferriformans (strain ES-2)</name>
    <dbReference type="NCBI Taxonomy" id="395494"/>
    <lineage>
        <taxon>Bacteria</taxon>
        <taxon>Pseudomonadati</taxon>
        <taxon>Pseudomonadota</taxon>
        <taxon>Betaproteobacteria</taxon>
        <taxon>Nitrosomonadales</taxon>
        <taxon>Gallionellaceae</taxon>
        <taxon>Gallionella</taxon>
    </lineage>
</organism>